<name>A0A7S0BBL0_9RHOD</name>
<feature type="region of interest" description="Disordered" evidence="7">
    <location>
        <begin position="135"/>
        <end position="161"/>
    </location>
</feature>
<dbReference type="GO" id="GO:0032472">
    <property type="term" value="P:Golgi calcium ion transport"/>
    <property type="evidence" value="ECO:0007669"/>
    <property type="project" value="TreeGrafter"/>
</dbReference>
<evidence type="ECO:0000256" key="2">
    <source>
        <dbReference type="ARBA" id="ARBA00009190"/>
    </source>
</evidence>
<reference evidence="8" key="1">
    <citation type="submission" date="2021-01" db="EMBL/GenBank/DDBJ databases">
        <authorList>
            <person name="Corre E."/>
            <person name="Pelletier E."/>
            <person name="Niang G."/>
            <person name="Scheremetjew M."/>
            <person name="Finn R."/>
            <person name="Kale V."/>
            <person name="Holt S."/>
            <person name="Cochrane G."/>
            <person name="Meng A."/>
            <person name="Brown T."/>
            <person name="Cohen L."/>
        </authorList>
    </citation>
    <scope>NUCLEOTIDE SEQUENCE</scope>
    <source>
        <strain evidence="8">UTEX LB 2760</strain>
    </source>
</reference>
<comment type="similarity">
    <text evidence="2 6">Belongs to the GDT1 family.</text>
</comment>
<dbReference type="EMBL" id="HBEK01000188">
    <property type="protein sequence ID" value="CAD8389377.1"/>
    <property type="molecule type" value="Transcribed_RNA"/>
</dbReference>
<feature type="transmembrane region" description="Helical" evidence="6">
    <location>
        <begin position="170"/>
        <end position="188"/>
    </location>
</feature>
<keyword evidence="3 6" id="KW-0812">Transmembrane</keyword>
<feature type="compositionally biased region" description="Acidic residues" evidence="7">
    <location>
        <begin position="138"/>
        <end position="158"/>
    </location>
</feature>
<feature type="transmembrane region" description="Helical" evidence="6">
    <location>
        <begin position="241"/>
        <end position="262"/>
    </location>
</feature>
<dbReference type="GO" id="GO:0016020">
    <property type="term" value="C:membrane"/>
    <property type="evidence" value="ECO:0007669"/>
    <property type="project" value="UniProtKB-SubCell"/>
</dbReference>
<dbReference type="InterPro" id="IPR001727">
    <property type="entry name" value="GDT1-like"/>
</dbReference>
<dbReference type="AlphaFoldDB" id="A0A7S0BBL0"/>
<feature type="transmembrane region" description="Helical" evidence="6">
    <location>
        <begin position="208"/>
        <end position="229"/>
    </location>
</feature>
<feature type="transmembrane region" description="Helical" evidence="6">
    <location>
        <begin position="31"/>
        <end position="50"/>
    </location>
</feature>
<evidence type="ECO:0000256" key="6">
    <source>
        <dbReference type="RuleBase" id="RU365102"/>
    </source>
</evidence>
<evidence type="ECO:0000256" key="5">
    <source>
        <dbReference type="ARBA" id="ARBA00023136"/>
    </source>
</evidence>
<proteinExistence type="inferred from homology"/>
<gene>
    <name evidence="8" type="ORF">RMAR0315_LOCUS103</name>
</gene>
<evidence type="ECO:0000256" key="4">
    <source>
        <dbReference type="ARBA" id="ARBA00022989"/>
    </source>
</evidence>
<dbReference type="GO" id="GO:0005384">
    <property type="term" value="F:manganese ion transmembrane transporter activity"/>
    <property type="evidence" value="ECO:0007669"/>
    <property type="project" value="TreeGrafter"/>
</dbReference>
<feature type="transmembrane region" description="Helical" evidence="6">
    <location>
        <begin position="103"/>
        <end position="124"/>
    </location>
</feature>
<dbReference type="GO" id="GO:0032468">
    <property type="term" value="P:Golgi calcium ion homeostasis"/>
    <property type="evidence" value="ECO:0007669"/>
    <property type="project" value="TreeGrafter"/>
</dbReference>
<sequence>MEETVSQGAGVAASAAAHEALKSLPRSFQSYLTGTGFFTALCQSFLIILVTEIGDRTFFIAAILAMKNGRLQVLVGALGALYVMTILSAALGVAFPLMLDVKYTSLAAAVLFLWFGGTMLNEWYQKRSEQGKASEELHEVEEELNAPGDVEEGEPANDDNDKYRYNTRRLLYSILSPLVVKAFTMTFLAEWGDRSQFATIALAAAKNIYGVILGGMLGHTVCTSIAVFGGRLLASQISERAVLLTGGITFVLFAVVSVSGILV</sequence>
<dbReference type="GO" id="GO:0015085">
    <property type="term" value="F:calcium ion transmembrane transporter activity"/>
    <property type="evidence" value="ECO:0007669"/>
    <property type="project" value="TreeGrafter"/>
</dbReference>
<evidence type="ECO:0000256" key="3">
    <source>
        <dbReference type="ARBA" id="ARBA00022692"/>
    </source>
</evidence>
<feature type="transmembrane region" description="Helical" evidence="6">
    <location>
        <begin position="71"/>
        <end position="97"/>
    </location>
</feature>
<dbReference type="PANTHER" id="PTHR12608">
    <property type="entry name" value="TRANSMEMBRANE PROTEIN HTP-1 RELATED"/>
    <property type="match status" value="1"/>
</dbReference>
<dbReference type="GO" id="GO:0005794">
    <property type="term" value="C:Golgi apparatus"/>
    <property type="evidence" value="ECO:0007669"/>
    <property type="project" value="TreeGrafter"/>
</dbReference>
<keyword evidence="4 6" id="KW-1133">Transmembrane helix</keyword>
<protein>
    <recommendedName>
        <fullName evidence="6">GDT1 family protein</fullName>
    </recommendedName>
</protein>
<evidence type="ECO:0000256" key="1">
    <source>
        <dbReference type="ARBA" id="ARBA00004141"/>
    </source>
</evidence>
<keyword evidence="5 6" id="KW-0472">Membrane</keyword>
<accession>A0A7S0BBL0</accession>
<dbReference type="PANTHER" id="PTHR12608:SF1">
    <property type="entry name" value="TRANSMEMBRANE PROTEIN 165"/>
    <property type="match status" value="1"/>
</dbReference>
<comment type="subcellular location">
    <subcellularLocation>
        <location evidence="1 6">Membrane</location>
        <topology evidence="1 6">Multi-pass membrane protein</topology>
    </subcellularLocation>
</comment>
<evidence type="ECO:0000313" key="8">
    <source>
        <dbReference type="EMBL" id="CAD8389377.1"/>
    </source>
</evidence>
<organism evidence="8">
    <name type="scientific">Rhodosorus marinus</name>
    <dbReference type="NCBI Taxonomy" id="101924"/>
    <lineage>
        <taxon>Eukaryota</taxon>
        <taxon>Rhodophyta</taxon>
        <taxon>Stylonematophyceae</taxon>
        <taxon>Stylonematales</taxon>
        <taxon>Stylonemataceae</taxon>
        <taxon>Rhodosorus</taxon>
    </lineage>
</organism>
<evidence type="ECO:0000256" key="7">
    <source>
        <dbReference type="SAM" id="MobiDB-lite"/>
    </source>
</evidence>
<dbReference type="Pfam" id="PF01169">
    <property type="entry name" value="GDT1"/>
    <property type="match status" value="2"/>
</dbReference>